<evidence type="ECO:0000313" key="3">
    <source>
        <dbReference type="Proteomes" id="UP000499080"/>
    </source>
</evidence>
<keyword evidence="3" id="KW-1185">Reference proteome</keyword>
<evidence type="ECO:0000313" key="2">
    <source>
        <dbReference type="EMBL" id="GBM21665.1"/>
    </source>
</evidence>
<proteinExistence type="predicted"/>
<comment type="caution">
    <text evidence="2">The sequence shown here is derived from an EMBL/GenBank/DDBJ whole genome shotgun (WGS) entry which is preliminary data.</text>
</comment>
<dbReference type="Proteomes" id="UP000499080">
    <property type="component" value="Unassembled WGS sequence"/>
</dbReference>
<sequence length="110" mass="12379">MIIYILHSHKWIGKEPTPKRPIRKDVRPLVGLWGVISGHTKFAWKYEKDRCGSSDTEVGELTELPTRPGVSRGRSRWSSDKVSTSRSDSKVPDTKLDSTEDPTCIGPIEC</sequence>
<feature type="region of interest" description="Disordered" evidence="1">
    <location>
        <begin position="52"/>
        <end position="110"/>
    </location>
</feature>
<feature type="compositionally biased region" description="Basic and acidic residues" evidence="1">
    <location>
        <begin position="87"/>
        <end position="98"/>
    </location>
</feature>
<gene>
    <name evidence="2" type="ORF">AVEN_248495_1</name>
</gene>
<reference evidence="2 3" key="1">
    <citation type="journal article" date="2019" name="Sci. Rep.">
        <title>Orb-weaving spider Araneus ventricosus genome elucidates the spidroin gene catalogue.</title>
        <authorList>
            <person name="Kono N."/>
            <person name="Nakamura H."/>
            <person name="Ohtoshi R."/>
            <person name="Moran D.A.P."/>
            <person name="Shinohara A."/>
            <person name="Yoshida Y."/>
            <person name="Fujiwara M."/>
            <person name="Mori M."/>
            <person name="Tomita M."/>
            <person name="Arakawa K."/>
        </authorList>
    </citation>
    <scope>NUCLEOTIDE SEQUENCE [LARGE SCALE GENOMIC DNA]</scope>
</reference>
<name>A0A4Y2E1C2_ARAVE</name>
<dbReference type="AlphaFoldDB" id="A0A4Y2E1C2"/>
<accession>A0A4Y2E1C2</accession>
<organism evidence="2 3">
    <name type="scientific">Araneus ventricosus</name>
    <name type="common">Orbweaver spider</name>
    <name type="synonym">Epeira ventricosa</name>
    <dbReference type="NCBI Taxonomy" id="182803"/>
    <lineage>
        <taxon>Eukaryota</taxon>
        <taxon>Metazoa</taxon>
        <taxon>Ecdysozoa</taxon>
        <taxon>Arthropoda</taxon>
        <taxon>Chelicerata</taxon>
        <taxon>Arachnida</taxon>
        <taxon>Araneae</taxon>
        <taxon>Araneomorphae</taxon>
        <taxon>Entelegynae</taxon>
        <taxon>Araneoidea</taxon>
        <taxon>Araneidae</taxon>
        <taxon>Araneus</taxon>
    </lineage>
</organism>
<protein>
    <submittedName>
        <fullName evidence="2">Uncharacterized protein</fullName>
    </submittedName>
</protein>
<dbReference type="EMBL" id="BGPR01000465">
    <property type="protein sequence ID" value="GBM21665.1"/>
    <property type="molecule type" value="Genomic_DNA"/>
</dbReference>
<evidence type="ECO:0000256" key="1">
    <source>
        <dbReference type="SAM" id="MobiDB-lite"/>
    </source>
</evidence>